<evidence type="ECO:0000256" key="1">
    <source>
        <dbReference type="SAM" id="MobiDB-lite"/>
    </source>
</evidence>
<feature type="compositionally biased region" description="Low complexity" evidence="1">
    <location>
        <begin position="44"/>
        <end position="64"/>
    </location>
</feature>
<dbReference type="EMBL" id="MDZA01000083">
    <property type="protein sequence ID" value="OGX91160.1"/>
    <property type="molecule type" value="Genomic_DNA"/>
</dbReference>
<dbReference type="AlphaFoldDB" id="A0A1G1TJW4"/>
<proteinExistence type="predicted"/>
<feature type="region of interest" description="Disordered" evidence="1">
    <location>
        <begin position="44"/>
        <end position="65"/>
    </location>
</feature>
<keyword evidence="3" id="KW-1185">Reference proteome</keyword>
<gene>
    <name evidence="2" type="ORF">BEN49_20875</name>
</gene>
<evidence type="ECO:0000313" key="3">
    <source>
        <dbReference type="Proteomes" id="UP000177506"/>
    </source>
</evidence>
<evidence type="ECO:0000313" key="2">
    <source>
        <dbReference type="EMBL" id="OGX91160.1"/>
    </source>
</evidence>
<protein>
    <submittedName>
        <fullName evidence="2">Uncharacterized protein</fullName>
    </submittedName>
</protein>
<reference evidence="2 3" key="1">
    <citation type="submission" date="2016-08" db="EMBL/GenBank/DDBJ databases">
        <title>Hymenobacter coccineus sp. nov., Hymenobacter lapidarius sp. nov. and Hymenobacter glacialis sp. nov., isolated from Antarctic soil.</title>
        <authorList>
            <person name="Sedlacek I."/>
            <person name="Kralova S."/>
            <person name="Kyrova K."/>
            <person name="Maslanova I."/>
            <person name="Stankova E."/>
            <person name="Vrbovska V."/>
            <person name="Nemec M."/>
            <person name="Bartak M."/>
            <person name="Svec P."/>
            <person name="Busse H.-J."/>
            <person name="Pantucek R."/>
        </authorList>
    </citation>
    <scope>NUCLEOTIDE SEQUENCE [LARGE SCALE GENOMIC DNA]</scope>
    <source>
        <strain evidence="2 3">CCM 8649</strain>
    </source>
</reference>
<comment type="caution">
    <text evidence="2">The sequence shown here is derived from an EMBL/GenBank/DDBJ whole genome shotgun (WGS) entry which is preliminary data.</text>
</comment>
<accession>A0A1G1TJW4</accession>
<dbReference type="Proteomes" id="UP000177506">
    <property type="component" value="Unassembled WGS sequence"/>
</dbReference>
<organism evidence="2 3">
    <name type="scientific">Hymenobacter coccineus</name>
    <dbReference type="NCBI Taxonomy" id="1908235"/>
    <lineage>
        <taxon>Bacteria</taxon>
        <taxon>Pseudomonadati</taxon>
        <taxon>Bacteroidota</taxon>
        <taxon>Cytophagia</taxon>
        <taxon>Cytophagales</taxon>
        <taxon>Hymenobacteraceae</taxon>
        <taxon>Hymenobacter</taxon>
    </lineage>
</organism>
<name>A0A1G1TJW4_9BACT</name>
<sequence length="204" mass="20777">MPGPATQAAAWHTEAAARNQALDVRIQQLGHLIEQLRAQAAAPAGHAPTALAPPAGPRAQAARAPVRRAARGPWQLPMQPRVAARAAVRLSAGLAVAAGLSVGGWSLLHTWGPVRVGAPQLAQVVPAPFMGPTDASDEESLVDSTQTRAFSDSEFIPAIDTELAMPDEAINASEAASETLALPASDSVLGAPAAAPVPDSLGPQ</sequence>